<protein>
    <recommendedName>
        <fullName evidence="3">F-box domain-containing protein</fullName>
    </recommendedName>
</protein>
<gene>
    <name evidence="1" type="ORF">V5O48_003984</name>
</gene>
<sequence length="499" mass="56567">MQTESELGSQIQRLPRLLDSSSSPIQKIPPEILQKIFLLSVYSHFAYSSFGVESRWESVAFRVSAVCGQWRDLTFNTKEMWAHFAVSSCSRAKEPVRICMERSENVPLFLLITTTVGAKEQADKAVTELLLSQFERWSFVDCNQLQEHNGRDLLRAGITNLPALKSIIPAIDQNTHGAFLEHQLSEASSLQELTYRCSQGHLPDLDIPFPFKLTHLVFQHRVAMSLPTFLGVLPKCAKFLRAITYEGVPYLNPPGQVKKLWHLGLQRSHVFPVTTCPRVSDLIINVSVFSWTPLYLLLFDLFQYLTLPALTSLIITGYCDDDNPQIEGEWPRSTLASFLERSQCNLTTVGLHGMPLSDSDVVSFLQYTPLVASLSITEVFALKCYPTPKENKERVLAKTVTKKLISRLTLVYGSEPFLRNLQSLTLRVQDHFDADAEFVDMIEASWYHPEPVTRLREVSLTVLNGRLERTLYEPLVEIDREGVMITVIEESSNGRVFVV</sequence>
<accession>A0ABR3FRV2</accession>
<reference evidence="1 2" key="1">
    <citation type="submission" date="2024-02" db="EMBL/GenBank/DDBJ databases">
        <title>A draft genome for the cacao thread blight pathogen Marasmius crinis-equi.</title>
        <authorList>
            <person name="Cohen S.P."/>
            <person name="Baruah I.K."/>
            <person name="Amoako-Attah I."/>
            <person name="Bukari Y."/>
            <person name="Meinhardt L.W."/>
            <person name="Bailey B.A."/>
        </authorList>
    </citation>
    <scope>NUCLEOTIDE SEQUENCE [LARGE SCALE GENOMIC DNA]</scope>
    <source>
        <strain evidence="1 2">GH-76</strain>
    </source>
</reference>
<evidence type="ECO:0000313" key="1">
    <source>
        <dbReference type="EMBL" id="KAL0578003.1"/>
    </source>
</evidence>
<evidence type="ECO:0000313" key="2">
    <source>
        <dbReference type="Proteomes" id="UP001465976"/>
    </source>
</evidence>
<dbReference type="Proteomes" id="UP001465976">
    <property type="component" value="Unassembled WGS sequence"/>
</dbReference>
<evidence type="ECO:0008006" key="3">
    <source>
        <dbReference type="Google" id="ProtNLM"/>
    </source>
</evidence>
<comment type="caution">
    <text evidence="1">The sequence shown here is derived from an EMBL/GenBank/DDBJ whole genome shotgun (WGS) entry which is preliminary data.</text>
</comment>
<dbReference type="EMBL" id="JBAHYK010000124">
    <property type="protein sequence ID" value="KAL0578003.1"/>
    <property type="molecule type" value="Genomic_DNA"/>
</dbReference>
<proteinExistence type="predicted"/>
<organism evidence="1 2">
    <name type="scientific">Marasmius crinis-equi</name>
    <dbReference type="NCBI Taxonomy" id="585013"/>
    <lineage>
        <taxon>Eukaryota</taxon>
        <taxon>Fungi</taxon>
        <taxon>Dikarya</taxon>
        <taxon>Basidiomycota</taxon>
        <taxon>Agaricomycotina</taxon>
        <taxon>Agaricomycetes</taxon>
        <taxon>Agaricomycetidae</taxon>
        <taxon>Agaricales</taxon>
        <taxon>Marasmiineae</taxon>
        <taxon>Marasmiaceae</taxon>
        <taxon>Marasmius</taxon>
    </lineage>
</organism>
<keyword evidence="2" id="KW-1185">Reference proteome</keyword>
<name>A0ABR3FRV2_9AGAR</name>